<name>A0A4X1ST62_PIG</name>
<reference evidence="2 3" key="1">
    <citation type="submission" date="2017-08" db="EMBL/GenBank/DDBJ databases">
        <title>USMARCv1.0.</title>
        <authorList>
            <person name="Hannum G.I."/>
            <person name="Koren S."/>
            <person name="Schroeder S.G."/>
            <person name="Chin S.C."/>
            <person name="Nonneman D.J."/>
            <person name="Becker S.A."/>
            <person name="Rosen B.D."/>
            <person name="Bickhart D.M."/>
            <person name="Putnam N.H."/>
            <person name="Green R.E."/>
            <person name="Tuggle C.K."/>
            <person name="Liu H."/>
            <person name="Rohrer G.A."/>
            <person name="Warr A."/>
            <person name="Hall R."/>
            <person name="Kim K."/>
            <person name="Hume D.A."/>
            <person name="Talbot R."/>
            <person name="Chow W."/>
            <person name="Howe K."/>
            <person name="Schwartz A.S."/>
            <person name="Watson M."/>
            <person name="Archibald A.L."/>
            <person name="Phillippy A.M."/>
            <person name="Smith T.P.L."/>
        </authorList>
    </citation>
    <scope>NUCLEOTIDE SEQUENCE [LARGE SCALE GENOMIC DNA]</scope>
</reference>
<evidence type="ECO:0000313" key="3">
    <source>
        <dbReference type="Proteomes" id="UP000314985"/>
    </source>
</evidence>
<protein>
    <submittedName>
        <fullName evidence="2">Uncharacterized protein</fullName>
    </submittedName>
</protein>
<evidence type="ECO:0000313" key="2">
    <source>
        <dbReference type="Ensembl" id="ENSSSCP00070006055.1"/>
    </source>
</evidence>
<dbReference type="Proteomes" id="UP000314985">
    <property type="component" value="Chromosome 9"/>
</dbReference>
<reference evidence="2" key="2">
    <citation type="submission" date="2025-08" db="UniProtKB">
        <authorList>
            <consortium name="Ensembl"/>
        </authorList>
    </citation>
    <scope>IDENTIFICATION</scope>
</reference>
<sequence length="177" mass="18854">WQGECQLSGAPARRKLPAQHLPLAGSPAFTSWVFKAWPGPLLWTLRSLLWGQHQPVASEPSGEAGLWGPSLVESQWLSYGKNESAIPQGGGADSQEAPEPVGGVPGTLESRALPTLLHVGRAWRLQRGALHGGVPSHFPCRADTGARKPVISSADKVVWEGGVSRCFLTFLPEASLP</sequence>
<proteinExistence type="predicted"/>
<evidence type="ECO:0000256" key="1">
    <source>
        <dbReference type="SAM" id="MobiDB-lite"/>
    </source>
</evidence>
<dbReference type="AlphaFoldDB" id="A0A4X1ST62"/>
<dbReference type="Ensembl" id="ENSSSCT00070007392.1">
    <property type="protein sequence ID" value="ENSSSCP00070006055.1"/>
    <property type="gene ID" value="ENSSSCG00070003938.1"/>
</dbReference>
<feature type="region of interest" description="Disordered" evidence="1">
    <location>
        <begin position="83"/>
        <end position="106"/>
    </location>
</feature>
<organism evidence="2 3">
    <name type="scientific">Sus scrofa</name>
    <name type="common">Pig</name>
    <dbReference type="NCBI Taxonomy" id="9823"/>
    <lineage>
        <taxon>Eukaryota</taxon>
        <taxon>Metazoa</taxon>
        <taxon>Chordata</taxon>
        <taxon>Craniata</taxon>
        <taxon>Vertebrata</taxon>
        <taxon>Euteleostomi</taxon>
        <taxon>Mammalia</taxon>
        <taxon>Eutheria</taxon>
        <taxon>Laurasiatheria</taxon>
        <taxon>Artiodactyla</taxon>
        <taxon>Suina</taxon>
        <taxon>Suidae</taxon>
        <taxon>Sus</taxon>
    </lineage>
</organism>
<accession>A0A4X1ST62</accession>